<organism evidence="3 4">
    <name type="scientific">Tahibacter amnicola</name>
    <dbReference type="NCBI Taxonomy" id="2976241"/>
    <lineage>
        <taxon>Bacteria</taxon>
        <taxon>Pseudomonadati</taxon>
        <taxon>Pseudomonadota</taxon>
        <taxon>Gammaproteobacteria</taxon>
        <taxon>Lysobacterales</taxon>
        <taxon>Rhodanobacteraceae</taxon>
        <taxon>Tahibacter</taxon>
    </lineage>
</organism>
<dbReference type="Proteomes" id="UP001064632">
    <property type="component" value="Chromosome"/>
</dbReference>
<evidence type="ECO:0000256" key="1">
    <source>
        <dbReference type="ARBA" id="ARBA00022679"/>
    </source>
</evidence>
<feature type="domain" description="Glycosyltransferase subfamily 4-like N-terminal" evidence="2">
    <location>
        <begin position="44"/>
        <end position="140"/>
    </location>
</feature>
<sequence length="318" mass="35832">MFRAPCAGGHSIEGLFRSIATAMQTHCEVSTYVLRGGWRLLGDIWRIRRLRPDIVHVTGAANHILPLLVGLRVVLTVHDIGHYLYTLRGWRRAVYRWLWMDLPYRLAWRLTTISTHTQEQLAKHCPATRRKTIVVHNCVSDRFTPDADGTRQSVPTVLQVGAQPHKNLTRIVEALKGTGWRLEILGNPDEVTRQLLENSGVDYYCHGWVAEEAVPELYRRADVIAFASLSEGFGMPIIEAQAMGRPVVTSHVTAMPEVAGKGACVVDPTDIEAIRVAIRRTIEDSAFRDQLVRDGLDNVRRFQPARIAVDYLAVYRSP</sequence>
<dbReference type="InterPro" id="IPR028098">
    <property type="entry name" value="Glyco_trans_4-like_N"/>
</dbReference>
<accession>A0ABY6BA24</accession>
<dbReference type="Pfam" id="PF13439">
    <property type="entry name" value="Glyco_transf_4"/>
    <property type="match status" value="1"/>
</dbReference>
<keyword evidence="1" id="KW-0808">Transferase</keyword>
<dbReference type="PANTHER" id="PTHR46401">
    <property type="entry name" value="GLYCOSYLTRANSFERASE WBBK-RELATED"/>
    <property type="match status" value="1"/>
</dbReference>
<dbReference type="PANTHER" id="PTHR46401:SF2">
    <property type="entry name" value="GLYCOSYLTRANSFERASE WBBK-RELATED"/>
    <property type="match status" value="1"/>
</dbReference>
<dbReference type="SUPFAM" id="SSF53756">
    <property type="entry name" value="UDP-Glycosyltransferase/glycogen phosphorylase"/>
    <property type="match status" value="1"/>
</dbReference>
<protein>
    <submittedName>
        <fullName evidence="3">Glycosyltransferase family 4 protein</fullName>
    </submittedName>
</protein>
<dbReference type="EMBL" id="CP104694">
    <property type="protein sequence ID" value="UXI66391.1"/>
    <property type="molecule type" value="Genomic_DNA"/>
</dbReference>
<reference evidence="3" key="1">
    <citation type="submission" date="2022-09" db="EMBL/GenBank/DDBJ databases">
        <title>Tahibacter sp. nov., isolated from a fresh water.</title>
        <authorList>
            <person name="Baek J.H."/>
            <person name="Lee J.K."/>
            <person name="Kim J.M."/>
            <person name="Jeon C.O."/>
        </authorList>
    </citation>
    <scope>NUCLEOTIDE SEQUENCE</scope>
    <source>
        <strain evidence="3">W38</strain>
    </source>
</reference>
<evidence type="ECO:0000259" key="2">
    <source>
        <dbReference type="Pfam" id="PF13439"/>
    </source>
</evidence>
<dbReference type="Gene3D" id="3.40.50.2000">
    <property type="entry name" value="Glycogen Phosphorylase B"/>
    <property type="match status" value="2"/>
</dbReference>
<proteinExistence type="predicted"/>
<name>A0ABY6BA24_9GAMM</name>
<dbReference type="Pfam" id="PF13692">
    <property type="entry name" value="Glyco_trans_1_4"/>
    <property type="match status" value="1"/>
</dbReference>
<keyword evidence="4" id="KW-1185">Reference proteome</keyword>
<dbReference type="CDD" id="cd03809">
    <property type="entry name" value="GT4_MtfB-like"/>
    <property type="match status" value="1"/>
</dbReference>
<evidence type="ECO:0000313" key="4">
    <source>
        <dbReference type="Proteomes" id="UP001064632"/>
    </source>
</evidence>
<dbReference type="RefSeq" id="WP_261693375.1">
    <property type="nucleotide sequence ID" value="NZ_CP104694.1"/>
</dbReference>
<gene>
    <name evidence="3" type="ORF">N4264_16735</name>
</gene>
<evidence type="ECO:0000313" key="3">
    <source>
        <dbReference type="EMBL" id="UXI66391.1"/>
    </source>
</evidence>